<dbReference type="KEGG" id="cheb:HH215_11075"/>
<accession>A0A7Z2VII0</accession>
<dbReference type="RefSeq" id="WP_169279953.1">
    <property type="nucleotide sequence ID" value="NZ_CP051680.1"/>
</dbReference>
<keyword evidence="2" id="KW-1185">Reference proteome</keyword>
<dbReference type="EMBL" id="CP051680">
    <property type="protein sequence ID" value="QJD83664.1"/>
    <property type="molecule type" value="Genomic_DNA"/>
</dbReference>
<protein>
    <submittedName>
        <fullName evidence="1">Uncharacterized protein</fullName>
    </submittedName>
</protein>
<gene>
    <name evidence="1" type="ORF">HH215_11075</name>
</gene>
<reference evidence="1 2" key="1">
    <citation type="submission" date="2020-04" db="EMBL/GenBank/DDBJ databases">
        <title>Genome sequencing of novel species.</title>
        <authorList>
            <person name="Heo J."/>
            <person name="Kim S.-J."/>
            <person name="Kim J.-S."/>
            <person name="Hong S.-B."/>
            <person name="Kwon S.-W."/>
        </authorList>
    </citation>
    <scope>NUCLEOTIDE SEQUENCE [LARGE SCALE GENOMIC DNA]</scope>
    <source>
        <strain evidence="1 2">MFER-1</strain>
    </source>
</reference>
<dbReference type="Proteomes" id="UP000502248">
    <property type="component" value="Chromosome"/>
</dbReference>
<name>A0A7Z2VII0_9BACL</name>
<sequence length="79" mass="8497">MARMSIIPSSQVQPSVLVDWCRLIGQSSNVLASWASTFGLGCLSAGHLCPLSPSVRLNRQFSSLGAVLSFGVEFDRLEN</sequence>
<evidence type="ECO:0000313" key="1">
    <source>
        <dbReference type="EMBL" id="QJD83664.1"/>
    </source>
</evidence>
<organism evidence="1 2">
    <name type="scientific">Cohnella herbarum</name>
    <dbReference type="NCBI Taxonomy" id="2728023"/>
    <lineage>
        <taxon>Bacteria</taxon>
        <taxon>Bacillati</taxon>
        <taxon>Bacillota</taxon>
        <taxon>Bacilli</taxon>
        <taxon>Bacillales</taxon>
        <taxon>Paenibacillaceae</taxon>
        <taxon>Cohnella</taxon>
    </lineage>
</organism>
<proteinExistence type="predicted"/>
<evidence type="ECO:0000313" key="2">
    <source>
        <dbReference type="Proteomes" id="UP000502248"/>
    </source>
</evidence>
<dbReference type="AlphaFoldDB" id="A0A7Z2VII0"/>